<proteinExistence type="predicted"/>
<evidence type="ECO:0000313" key="1">
    <source>
        <dbReference type="EMBL" id="BAB67114.1"/>
    </source>
</evidence>
<protein>
    <recommendedName>
        <fullName evidence="3">HEPN domain-containing protein</fullName>
    </recommendedName>
</protein>
<dbReference type="PATRIC" id="fig|273063.9.peg.2302"/>
<evidence type="ECO:0008006" key="3">
    <source>
        <dbReference type="Google" id="ProtNLM"/>
    </source>
</evidence>
<dbReference type="KEGG" id="sto:STK_20157"/>
<dbReference type="Gene3D" id="1.20.120.330">
    <property type="entry name" value="Nucleotidyltransferases domain 2"/>
    <property type="match status" value="1"/>
</dbReference>
<accession>Q96Z12</accession>
<reference evidence="2" key="1">
    <citation type="journal article" date="2001" name="DNA Res.">
        <title>Complete genome sequence of an aerobic thermoacidophilic Crenarchaeon, Sulfolobus tokodaii strain7.</title>
        <authorList>
            <person name="Kawarabayasi Y."/>
            <person name="Hino Y."/>
            <person name="Horikawa H."/>
            <person name="Jin-no K."/>
            <person name="Takahashi M."/>
            <person name="Sekine M."/>
            <person name="Baba S."/>
            <person name="Ankai A."/>
            <person name="Kosugi H."/>
            <person name="Hosoyama A."/>
            <person name="Fukui S."/>
            <person name="Nagai Y."/>
            <person name="Nishijima K."/>
            <person name="Otsuka R."/>
            <person name="Nakazawa H."/>
            <person name="Takamiya M."/>
            <person name="Kato Y."/>
            <person name="Yoshizawa T."/>
            <person name="Tanaka T."/>
            <person name="Kudoh Y."/>
            <person name="Yamazaki J."/>
            <person name="Kushida N."/>
            <person name="Oguchi A."/>
            <person name="Aoki K."/>
            <person name="Masuda S."/>
            <person name="Yanagii M."/>
            <person name="Nishimura M."/>
            <person name="Yamagishi A."/>
            <person name="Oshima T."/>
            <person name="Kikuchi H."/>
        </authorList>
    </citation>
    <scope>NUCLEOTIDE SEQUENCE [LARGE SCALE GENOMIC DNA]</scope>
    <source>
        <strain evidence="2">DSM 16993 / JCM 10545 / NBRC 100140 / 7</strain>
    </source>
</reference>
<dbReference type="InterPro" id="IPR010268">
    <property type="entry name" value="PaREP1"/>
</dbReference>
<dbReference type="Pfam" id="PF05942">
    <property type="entry name" value="PaREP1"/>
    <property type="match status" value="1"/>
</dbReference>
<dbReference type="EMBL" id="BA000023">
    <property type="protein sequence ID" value="BAB67114.1"/>
    <property type="molecule type" value="Genomic_DNA"/>
</dbReference>
<gene>
    <name evidence="1" type="ordered locus">STK_20157</name>
    <name evidence="1" type="ORF">STS217</name>
</gene>
<name>Q96Z12_SULTO</name>
<dbReference type="PANTHER" id="PTHR34237">
    <property type="entry name" value="PAREP8-RELATED"/>
    <property type="match status" value="1"/>
</dbReference>
<dbReference type="eggNOG" id="arCOG03721">
    <property type="taxonomic scope" value="Archaea"/>
</dbReference>
<dbReference type="Proteomes" id="UP000001015">
    <property type="component" value="Chromosome"/>
</dbReference>
<dbReference type="PANTHER" id="PTHR34237:SF4">
    <property type="entry name" value="PAREP1 FAMILY PROTEIN"/>
    <property type="match status" value="1"/>
</dbReference>
<dbReference type="AlphaFoldDB" id="Q96Z12"/>
<keyword evidence="2" id="KW-1185">Reference proteome</keyword>
<sequence length="64" mass="7237">MMSSINILSAADLLLREANELLERSGVVQASEKYYKAAEEAVKLMVKELNLTEILEKLKKKIEV</sequence>
<organism evidence="1 2">
    <name type="scientific">Sulfurisphaera tokodaii (strain DSM 16993 / JCM 10545 / NBRC 100140 / 7)</name>
    <name type="common">Sulfolobus tokodaii</name>
    <dbReference type="NCBI Taxonomy" id="273063"/>
    <lineage>
        <taxon>Archaea</taxon>
        <taxon>Thermoproteota</taxon>
        <taxon>Thermoprotei</taxon>
        <taxon>Sulfolobales</taxon>
        <taxon>Sulfolobaceae</taxon>
        <taxon>Sulfurisphaera</taxon>
    </lineage>
</organism>
<evidence type="ECO:0000313" key="2">
    <source>
        <dbReference type="Proteomes" id="UP000001015"/>
    </source>
</evidence>